<proteinExistence type="predicted"/>
<dbReference type="Proteomes" id="UP000324222">
    <property type="component" value="Unassembled WGS sequence"/>
</dbReference>
<protein>
    <submittedName>
        <fullName evidence="1">Uncharacterized protein</fullName>
    </submittedName>
</protein>
<keyword evidence="2" id="KW-1185">Reference proteome</keyword>
<evidence type="ECO:0000313" key="2">
    <source>
        <dbReference type="Proteomes" id="UP000324222"/>
    </source>
</evidence>
<reference evidence="1 2" key="1">
    <citation type="submission" date="2019-05" db="EMBL/GenBank/DDBJ databases">
        <title>Another draft genome of Portunus trituberculatus and its Hox gene families provides insights of decapod evolution.</title>
        <authorList>
            <person name="Jeong J.-H."/>
            <person name="Song I."/>
            <person name="Kim S."/>
            <person name="Choi T."/>
            <person name="Kim D."/>
            <person name="Ryu S."/>
            <person name="Kim W."/>
        </authorList>
    </citation>
    <scope>NUCLEOTIDE SEQUENCE [LARGE SCALE GENOMIC DNA]</scope>
    <source>
        <tissue evidence="1">Muscle</tissue>
    </source>
</reference>
<dbReference type="EMBL" id="VSRR010137531">
    <property type="protein sequence ID" value="MPD03717.1"/>
    <property type="molecule type" value="Genomic_DNA"/>
</dbReference>
<accession>A0A5B7KAT1</accession>
<name>A0A5B7KAT1_PORTR</name>
<gene>
    <name evidence="1" type="ORF">E2C01_099367</name>
</gene>
<evidence type="ECO:0000313" key="1">
    <source>
        <dbReference type="EMBL" id="MPD03717.1"/>
    </source>
</evidence>
<dbReference type="AlphaFoldDB" id="A0A5B7KAT1"/>
<sequence>MITEFSYPFLCRAKLGGAVRGDPGAVTQEERKGDGGEVTSGCTLEGVAGKLKVRGVLTCCGQSGCGGVVVCG</sequence>
<organism evidence="1 2">
    <name type="scientific">Portunus trituberculatus</name>
    <name type="common">Swimming crab</name>
    <name type="synonym">Neptunus trituberculatus</name>
    <dbReference type="NCBI Taxonomy" id="210409"/>
    <lineage>
        <taxon>Eukaryota</taxon>
        <taxon>Metazoa</taxon>
        <taxon>Ecdysozoa</taxon>
        <taxon>Arthropoda</taxon>
        <taxon>Crustacea</taxon>
        <taxon>Multicrustacea</taxon>
        <taxon>Malacostraca</taxon>
        <taxon>Eumalacostraca</taxon>
        <taxon>Eucarida</taxon>
        <taxon>Decapoda</taxon>
        <taxon>Pleocyemata</taxon>
        <taxon>Brachyura</taxon>
        <taxon>Eubrachyura</taxon>
        <taxon>Portunoidea</taxon>
        <taxon>Portunidae</taxon>
        <taxon>Portuninae</taxon>
        <taxon>Portunus</taxon>
    </lineage>
</organism>
<comment type="caution">
    <text evidence="1">The sequence shown here is derived from an EMBL/GenBank/DDBJ whole genome shotgun (WGS) entry which is preliminary data.</text>
</comment>